<comment type="caution">
    <text evidence="2">The sequence shown here is derived from an EMBL/GenBank/DDBJ whole genome shotgun (WGS) entry which is preliminary data.</text>
</comment>
<protein>
    <recommendedName>
        <fullName evidence="1">Calcineurin-like phosphoesterase domain-containing protein</fullName>
    </recommendedName>
</protein>
<gene>
    <name evidence="2" type="ORF">J1TS3_42360</name>
</gene>
<accession>A0ABQ4KDE9</accession>
<dbReference type="EMBL" id="BOQT01000026">
    <property type="protein sequence ID" value="GIN23102.1"/>
    <property type="molecule type" value="Genomic_DNA"/>
</dbReference>
<name>A0ABQ4KDE9_9BACI</name>
<keyword evidence="3" id="KW-1185">Reference proteome</keyword>
<evidence type="ECO:0000259" key="1">
    <source>
        <dbReference type="Pfam" id="PF00149"/>
    </source>
</evidence>
<proteinExistence type="predicted"/>
<dbReference type="Pfam" id="PF00149">
    <property type="entry name" value="Metallophos"/>
    <property type="match status" value="1"/>
</dbReference>
<dbReference type="Gene3D" id="3.60.21.10">
    <property type="match status" value="1"/>
</dbReference>
<organism evidence="2 3">
    <name type="scientific">Siminovitchia fordii</name>
    <dbReference type="NCBI Taxonomy" id="254759"/>
    <lineage>
        <taxon>Bacteria</taxon>
        <taxon>Bacillati</taxon>
        <taxon>Bacillota</taxon>
        <taxon>Bacilli</taxon>
        <taxon>Bacillales</taxon>
        <taxon>Bacillaceae</taxon>
        <taxon>Siminovitchia</taxon>
    </lineage>
</organism>
<reference evidence="2 3" key="1">
    <citation type="submission" date="2021-03" db="EMBL/GenBank/DDBJ databases">
        <title>Antimicrobial resistance genes in bacteria isolated from Japanese honey, and their potential for conferring macrolide and lincosamide resistance in the American foulbrood pathogen Paenibacillus larvae.</title>
        <authorList>
            <person name="Okamoto M."/>
            <person name="Kumagai M."/>
            <person name="Kanamori H."/>
            <person name="Takamatsu D."/>
        </authorList>
    </citation>
    <scope>NUCLEOTIDE SEQUENCE [LARGE SCALE GENOMIC DNA]</scope>
    <source>
        <strain evidence="2 3">J1TS3</strain>
    </source>
</reference>
<evidence type="ECO:0000313" key="3">
    <source>
        <dbReference type="Proteomes" id="UP000680279"/>
    </source>
</evidence>
<evidence type="ECO:0000313" key="2">
    <source>
        <dbReference type="EMBL" id="GIN23102.1"/>
    </source>
</evidence>
<dbReference type="SUPFAM" id="SSF56300">
    <property type="entry name" value="Metallo-dependent phosphatases"/>
    <property type="match status" value="1"/>
</dbReference>
<dbReference type="InterPro" id="IPR029052">
    <property type="entry name" value="Metallo-depent_PP-like"/>
</dbReference>
<dbReference type="Proteomes" id="UP000680279">
    <property type="component" value="Unassembled WGS sequence"/>
</dbReference>
<sequence>MTDEILKRREDESFTDYHLRLFENMHEYKIDKLQIANLLNEESGKSYDESKWRKDYSQYLRWKDYLIDKNLDKEIVEKYNELKVESEKKKIQYQDQKREYRKYLRLDARLEHIIDTVTSEVRQLNQDKPLKWYKKSTDSFTDNDGVLLVSDWHRGLFTLNYWNSFNNEEFDRRISILTNKVIEHGKFHEINTLHLFQIGDLIHGTIHRITRIMDTEDAIRSTMKVAETLSEMVSIFANEFEKVKVYSARGNHERVSSNKSEEVSTESFNDIIPWFMAERLNKFDNVDLVENEVDSEIIVANILGNTIFAVHGHRDRLNSIVSDLTMMIKRFPDYVFSGHIHKNYENESHEVEHIVNSSLSGVDDYAKDIRKTSKPAQKFLVFNKEGRLCTYNIQLGNDTRA</sequence>
<dbReference type="InterPro" id="IPR004843">
    <property type="entry name" value="Calcineurin-like_PHP"/>
</dbReference>
<feature type="domain" description="Calcineurin-like phosphoesterase" evidence="1">
    <location>
        <begin position="146"/>
        <end position="342"/>
    </location>
</feature>
<dbReference type="RefSeq" id="WP_212963870.1">
    <property type="nucleotide sequence ID" value="NZ_BOQT01000026.1"/>
</dbReference>